<keyword evidence="5 13" id="KW-0949">S-adenosyl-L-methionine</keyword>
<feature type="transmembrane region" description="Helical" evidence="13 14">
    <location>
        <begin position="173"/>
        <end position="192"/>
    </location>
</feature>
<dbReference type="PIRSF" id="PIRSF000383">
    <property type="entry name" value="PEAMT"/>
    <property type="match status" value="1"/>
</dbReference>
<dbReference type="Proteomes" id="UP000800092">
    <property type="component" value="Unassembled WGS sequence"/>
</dbReference>
<dbReference type="PANTHER" id="PTHR32138">
    <property type="entry name" value="PHOSPHATIDYLETHANOLAMINE N-METHYLTRANSFERASE"/>
    <property type="match status" value="1"/>
</dbReference>
<keyword evidence="3 13" id="KW-0489">Methyltransferase</keyword>
<dbReference type="InterPro" id="IPR007318">
    <property type="entry name" value="Phopholipid_MeTrfase"/>
</dbReference>
<dbReference type="PANTHER" id="PTHR32138:SF0">
    <property type="entry name" value="PHOSPHATIDYLETHANOLAMINE N-METHYLTRANSFERASE"/>
    <property type="match status" value="1"/>
</dbReference>
<dbReference type="GO" id="GO:0032259">
    <property type="term" value="P:methylation"/>
    <property type="evidence" value="ECO:0007669"/>
    <property type="project" value="UniProtKB-KW"/>
</dbReference>
<dbReference type="Gene3D" id="1.20.120.1630">
    <property type="match status" value="1"/>
</dbReference>
<dbReference type="HAMAP" id="MF_03217">
    <property type="entry name" value="PEMT"/>
    <property type="match status" value="1"/>
</dbReference>
<comment type="catalytic activity">
    <reaction evidence="13 14">
        <text>a 1,2-diacyl-sn-glycero-3-phosphoethanolamine + S-adenosyl-L-methionine = a 1,2-diacyl-sn-glycero-3-phospho-N-methylethanolamine + S-adenosyl-L-homocysteine + H(+)</text>
        <dbReference type="Rhea" id="RHEA:11164"/>
        <dbReference type="ChEBI" id="CHEBI:15378"/>
        <dbReference type="ChEBI" id="CHEBI:57856"/>
        <dbReference type="ChEBI" id="CHEBI:59789"/>
        <dbReference type="ChEBI" id="CHEBI:64573"/>
        <dbReference type="ChEBI" id="CHEBI:64612"/>
        <dbReference type="EC" id="2.1.1.17"/>
    </reaction>
</comment>
<comment type="subcellular location">
    <subcellularLocation>
        <location evidence="1">Endomembrane system</location>
        <topology evidence="1">Multi-pass membrane protein</topology>
    </subcellularLocation>
    <subcellularLocation>
        <location evidence="13 14">Endoplasmic reticulum membrane</location>
        <topology evidence="13 14">Multi-pass membrane protein</topology>
    </subcellularLocation>
</comment>
<dbReference type="UniPathway" id="UPA00753"/>
<comment type="pathway">
    <text evidence="13 14">Phospholipid metabolism; phosphatidylcholine biosynthesis.</text>
</comment>
<name>A0A6A6HQI7_VIRVR</name>
<evidence type="ECO:0000313" key="16">
    <source>
        <dbReference type="EMBL" id="KAF2240102.1"/>
    </source>
</evidence>
<keyword evidence="2 13" id="KW-0444">Lipid biosynthesis</keyword>
<dbReference type="GO" id="GO:0005789">
    <property type="term" value="C:endoplasmic reticulum membrane"/>
    <property type="evidence" value="ECO:0007669"/>
    <property type="project" value="UniProtKB-SubCell"/>
</dbReference>
<feature type="region of interest" description="Disordered" evidence="15">
    <location>
        <begin position="642"/>
        <end position="671"/>
    </location>
</feature>
<evidence type="ECO:0000256" key="10">
    <source>
        <dbReference type="ARBA" id="ARBA00023136"/>
    </source>
</evidence>
<feature type="transmembrane region" description="Helical" evidence="13 14">
    <location>
        <begin position="336"/>
        <end position="355"/>
    </location>
</feature>
<dbReference type="Pfam" id="PF04191">
    <property type="entry name" value="PEMT"/>
    <property type="match status" value="2"/>
</dbReference>
<feature type="transmembrane region" description="Helical" evidence="13 14">
    <location>
        <begin position="56"/>
        <end position="79"/>
    </location>
</feature>
<keyword evidence="6 13" id="KW-0812">Transmembrane</keyword>
<protein>
    <recommendedName>
        <fullName evidence="13 14">Phosphatidylethanolamine N-methyltransferase</fullName>
        <shortName evidence="13">PE methyltransferase</shortName>
        <shortName evidence="13 14">PEAMT</shortName>
        <shortName evidence="13">PEMT</shortName>
        <ecNumber evidence="13 14">2.1.1.17</ecNumber>
    </recommendedName>
</protein>
<proteinExistence type="inferred from homology"/>
<keyword evidence="4 13" id="KW-0808">Transferase</keyword>
<feature type="transmembrane region" description="Helical" evidence="13 14">
    <location>
        <begin position="446"/>
        <end position="464"/>
    </location>
</feature>
<keyword evidence="10 13" id="KW-0472">Membrane</keyword>
<feature type="transmembrane region" description="Helical" evidence="13 14">
    <location>
        <begin position="139"/>
        <end position="161"/>
    </location>
</feature>
<evidence type="ECO:0000256" key="6">
    <source>
        <dbReference type="ARBA" id="ARBA00022692"/>
    </source>
</evidence>
<evidence type="ECO:0000256" key="11">
    <source>
        <dbReference type="ARBA" id="ARBA00023209"/>
    </source>
</evidence>
<evidence type="ECO:0000256" key="4">
    <source>
        <dbReference type="ARBA" id="ARBA00022679"/>
    </source>
</evidence>
<keyword evidence="12 13" id="KW-1208">Phospholipid metabolism</keyword>
<feature type="transmembrane region" description="Helical" evidence="13 14">
    <location>
        <begin position="244"/>
        <end position="269"/>
    </location>
</feature>
<gene>
    <name evidence="16" type="ORF">EV356DRAFT_459055</name>
</gene>
<comment type="function">
    <text evidence="13 14">Catalyzes the first step of the methylation pathway of phosphatidylcholine biosynthesis, the SAM-dependent methylation of phosphatidylethanolamine (PE) to phosphatidylmonomethylethanolamine (PMME).</text>
</comment>
<feature type="transmembrane region" description="Helical" evidence="13 14">
    <location>
        <begin position="361"/>
        <end position="384"/>
    </location>
</feature>
<feature type="transmembrane region" description="Helical" evidence="13 14">
    <location>
        <begin position="31"/>
        <end position="50"/>
    </location>
</feature>
<comment type="caution">
    <text evidence="13 14">Lacks conserved residue(s) required for the propagation of feature annotation.</text>
</comment>
<keyword evidence="7 13" id="KW-0256">Endoplasmic reticulum</keyword>
<evidence type="ECO:0000256" key="2">
    <source>
        <dbReference type="ARBA" id="ARBA00022516"/>
    </source>
</evidence>
<keyword evidence="11 13" id="KW-0594">Phospholipid biosynthesis</keyword>
<evidence type="ECO:0000256" key="15">
    <source>
        <dbReference type="SAM" id="MobiDB-lite"/>
    </source>
</evidence>
<evidence type="ECO:0000313" key="17">
    <source>
        <dbReference type="Proteomes" id="UP000800092"/>
    </source>
</evidence>
<dbReference type="InterPro" id="IPR016219">
    <property type="entry name" value="Phosphatid-EA_MeTrfase_fun"/>
</dbReference>
<feature type="transmembrane region" description="Helical" evidence="13 14">
    <location>
        <begin position="503"/>
        <end position="536"/>
    </location>
</feature>
<dbReference type="PROSITE" id="PS51598">
    <property type="entry name" value="SAM_CHO2"/>
    <property type="match status" value="1"/>
</dbReference>
<feature type="transmembrane region" description="Helical" evidence="13 14">
    <location>
        <begin position="414"/>
        <end position="434"/>
    </location>
</feature>
<sequence>MEGLPLALVFTVPETHDMVSTLFSPTESKKVTDVIVITCLACLIGLFFVLPPSLRVPFYGISFLFWRAVYNGGIGWLLYVQSNGKRLTKWTKKSGIFEPPATGKNSHPWLYPILRRDFETQIPKDYKFEEAPLEYNTWLLFRCLVDLILMSDFISYCLFAAACGGTPQGESTFATIARWFVGWALIVFNLWVKLDAHRVVKDFAWFWGDFFFLIDQELTFDGVFEMAPHPMYSVGYVGYYGISLLAASYKVLFISLIAHAAQFAFLAFVESPHIEKTYNPPQPRKRLPETSSDEDLTESQELDAGHINNYPPLASAEQPSPVHNLIGLQNMDVHRVTDVAVILLQIYMFSLTLLTPPTAPYQFFFVANAVIWRIWYSLGLGFILDRQSNKKKWTRHFIKYGESTEEAWRQWKGIYHLSMTMCYLSFITAAWKMYTLPEDWQYGLTLLRHVVGFAMVALQIWTFFSMYESLGEFGWFYGDFFFDHAPKLTYSGIYRFLNNPERIIGLAGVWGIAIMCWSRSIFFLAVLSHVLTLAFIQFVERPHMQKLYGESLRQDSGVSKNLKRALPKPIRAWQGSVDRVLADTMDFIEDFIDNAKPKLEAGYDKIVSESRMLFKHYPAHISITRVAPDLAGLNPADYNLELEGTPPLSPRLAERERNSGREGEKGRMPPRRRSTFKTVMFEYGAPIKVKWTAPPNHGRKDWVGLYMIADNASRHVTRVSSQGRWIATNEGVFDNVSADQGILISSKNILAGDWKDNKAEKKDCCVGEMEFAGDKLWWTTGVFEFRYHHNGNHNVMTISLPFEIRIGRFDEADVERDGSGSVRPAIEEALLPVVRNCFDRDENIAPRTVDEAFGNLVEREGKFARRVIFAVHQMFGIEFAPEVVQADGNVRNLAWRIETARSVLV</sequence>
<dbReference type="GO" id="GO:0006656">
    <property type="term" value="P:phosphatidylcholine biosynthetic process"/>
    <property type="evidence" value="ECO:0007669"/>
    <property type="project" value="UniProtKB-UniRule"/>
</dbReference>
<keyword evidence="8 13" id="KW-1133">Transmembrane helix</keyword>
<comment type="similarity">
    <text evidence="13 14">Belongs to the class VI-like SAM-binding methyltransferase superfamily. CHO2 family.</text>
</comment>
<reference evidence="16" key="1">
    <citation type="journal article" date="2020" name="Stud. Mycol.">
        <title>101 Dothideomycetes genomes: a test case for predicting lifestyles and emergence of pathogens.</title>
        <authorList>
            <person name="Haridas S."/>
            <person name="Albert R."/>
            <person name="Binder M."/>
            <person name="Bloem J."/>
            <person name="Labutti K."/>
            <person name="Salamov A."/>
            <person name="Andreopoulos B."/>
            <person name="Baker S."/>
            <person name="Barry K."/>
            <person name="Bills G."/>
            <person name="Bluhm B."/>
            <person name="Cannon C."/>
            <person name="Castanera R."/>
            <person name="Culley D."/>
            <person name="Daum C."/>
            <person name="Ezra D."/>
            <person name="Gonzalez J."/>
            <person name="Henrissat B."/>
            <person name="Kuo A."/>
            <person name="Liang C."/>
            <person name="Lipzen A."/>
            <person name="Lutzoni F."/>
            <person name="Magnuson J."/>
            <person name="Mondo S."/>
            <person name="Nolan M."/>
            <person name="Ohm R."/>
            <person name="Pangilinan J."/>
            <person name="Park H.-J."/>
            <person name="Ramirez L."/>
            <person name="Alfaro M."/>
            <person name="Sun H."/>
            <person name="Tritt A."/>
            <person name="Yoshinaga Y."/>
            <person name="Zwiers L.-H."/>
            <person name="Turgeon B."/>
            <person name="Goodwin S."/>
            <person name="Spatafora J."/>
            <person name="Crous P."/>
            <person name="Grigoriev I."/>
        </authorList>
    </citation>
    <scope>NUCLEOTIDE SEQUENCE</scope>
    <source>
        <strain evidence="16">Tuck. ex Michener</strain>
    </source>
</reference>
<dbReference type="AlphaFoldDB" id="A0A6A6HQI7"/>
<evidence type="ECO:0000256" key="13">
    <source>
        <dbReference type="HAMAP-Rule" id="MF_03217"/>
    </source>
</evidence>
<accession>A0A6A6HQI7</accession>
<evidence type="ECO:0000256" key="1">
    <source>
        <dbReference type="ARBA" id="ARBA00004127"/>
    </source>
</evidence>
<evidence type="ECO:0000256" key="5">
    <source>
        <dbReference type="ARBA" id="ARBA00022691"/>
    </source>
</evidence>
<feature type="compositionally biased region" description="Basic and acidic residues" evidence="15">
    <location>
        <begin position="652"/>
        <end position="667"/>
    </location>
</feature>
<keyword evidence="17" id="KW-1185">Reference proteome</keyword>
<organism evidence="16 17">
    <name type="scientific">Viridothelium virens</name>
    <name type="common">Speckled blister lichen</name>
    <name type="synonym">Trypethelium virens</name>
    <dbReference type="NCBI Taxonomy" id="1048519"/>
    <lineage>
        <taxon>Eukaryota</taxon>
        <taxon>Fungi</taxon>
        <taxon>Dikarya</taxon>
        <taxon>Ascomycota</taxon>
        <taxon>Pezizomycotina</taxon>
        <taxon>Dothideomycetes</taxon>
        <taxon>Dothideomycetes incertae sedis</taxon>
        <taxon>Trypetheliales</taxon>
        <taxon>Trypetheliaceae</taxon>
        <taxon>Viridothelium</taxon>
    </lineage>
</organism>
<dbReference type="EMBL" id="ML991771">
    <property type="protein sequence ID" value="KAF2240102.1"/>
    <property type="molecule type" value="Genomic_DNA"/>
</dbReference>
<evidence type="ECO:0000256" key="8">
    <source>
        <dbReference type="ARBA" id="ARBA00022989"/>
    </source>
</evidence>
<evidence type="ECO:0000256" key="7">
    <source>
        <dbReference type="ARBA" id="ARBA00022824"/>
    </source>
</evidence>
<dbReference type="OrthoDB" id="4583at2759"/>
<evidence type="ECO:0000256" key="14">
    <source>
        <dbReference type="RuleBase" id="RU361122"/>
    </source>
</evidence>
<evidence type="ECO:0000256" key="9">
    <source>
        <dbReference type="ARBA" id="ARBA00023098"/>
    </source>
</evidence>
<dbReference type="EC" id="2.1.1.17" evidence="13 14"/>
<evidence type="ECO:0000256" key="3">
    <source>
        <dbReference type="ARBA" id="ARBA00022603"/>
    </source>
</evidence>
<evidence type="ECO:0000256" key="12">
    <source>
        <dbReference type="ARBA" id="ARBA00023264"/>
    </source>
</evidence>
<keyword evidence="9 13" id="KW-0443">Lipid metabolism</keyword>
<dbReference type="GO" id="GO:0004608">
    <property type="term" value="F:phosphatidylethanolamine N-methyltransferase activity"/>
    <property type="evidence" value="ECO:0007669"/>
    <property type="project" value="UniProtKB-UniRule"/>
</dbReference>